<feature type="region of interest" description="Disordered" evidence="1">
    <location>
        <begin position="1"/>
        <end position="32"/>
    </location>
</feature>
<dbReference type="EMBL" id="FOYS01000008">
    <property type="protein sequence ID" value="SFR70233.1"/>
    <property type="molecule type" value="Genomic_DNA"/>
</dbReference>
<name>A0A1I6IU42_9EURY</name>
<dbReference type="RefSeq" id="WP_089883636.1">
    <property type="nucleotide sequence ID" value="NZ_FOYS01000008.1"/>
</dbReference>
<keyword evidence="3" id="KW-1185">Reference proteome</keyword>
<feature type="compositionally biased region" description="Acidic residues" evidence="1">
    <location>
        <begin position="1"/>
        <end position="21"/>
    </location>
</feature>
<evidence type="ECO:0000313" key="3">
    <source>
        <dbReference type="Proteomes" id="UP000243250"/>
    </source>
</evidence>
<evidence type="ECO:0000256" key="1">
    <source>
        <dbReference type="SAM" id="MobiDB-lite"/>
    </source>
</evidence>
<organism evidence="2 3">
    <name type="scientific">Halogeometricum limi</name>
    <dbReference type="NCBI Taxonomy" id="555875"/>
    <lineage>
        <taxon>Archaea</taxon>
        <taxon>Methanobacteriati</taxon>
        <taxon>Methanobacteriota</taxon>
        <taxon>Stenosarchaea group</taxon>
        <taxon>Halobacteria</taxon>
        <taxon>Halobacteriales</taxon>
        <taxon>Haloferacaceae</taxon>
        <taxon>Halogeometricum</taxon>
    </lineage>
</organism>
<sequence>MDGDCEESPEASEGDPTDCDTIEPAPDALSEADLQYPTFAFDDGAMTPRGGFDLERDLTPEEMREWVSELAGGIGSHDVAVESPDRHATLGVRPRAVSMSFDPDEEYRGTFEVTFTMDAKVMLTGDADAPKAGARGGTGFVPRAMLTDDRDPTQFRCYNWIADPTDPDETR</sequence>
<dbReference type="AlphaFoldDB" id="A0A1I6IU42"/>
<accession>A0A1I6IU42</accession>
<dbReference type="Proteomes" id="UP000243250">
    <property type="component" value="Unassembled WGS sequence"/>
</dbReference>
<reference evidence="3" key="1">
    <citation type="submission" date="2016-10" db="EMBL/GenBank/DDBJ databases">
        <authorList>
            <person name="Varghese N."/>
            <person name="Submissions S."/>
        </authorList>
    </citation>
    <scope>NUCLEOTIDE SEQUENCE [LARGE SCALE GENOMIC DNA]</scope>
    <source>
        <strain evidence="3">CGMCC 1.8711</strain>
    </source>
</reference>
<dbReference type="OrthoDB" id="312948at2157"/>
<dbReference type="STRING" id="555875.SAMN04488124_3678"/>
<evidence type="ECO:0000313" key="2">
    <source>
        <dbReference type="EMBL" id="SFR70233.1"/>
    </source>
</evidence>
<gene>
    <name evidence="2" type="ORF">SAMN04488124_3678</name>
</gene>
<protein>
    <submittedName>
        <fullName evidence="2">Uncharacterized protein</fullName>
    </submittedName>
</protein>
<proteinExistence type="predicted"/>